<feature type="signal peptide" evidence="7">
    <location>
        <begin position="1"/>
        <end position="18"/>
    </location>
</feature>
<dbReference type="Pfam" id="PF01607">
    <property type="entry name" value="CBM_14"/>
    <property type="match status" value="2"/>
</dbReference>
<evidence type="ECO:0000313" key="10">
    <source>
        <dbReference type="Proteomes" id="UP001153737"/>
    </source>
</evidence>
<dbReference type="EMBL" id="OU896713">
    <property type="protein sequence ID" value="CAH1175825.1"/>
    <property type="molecule type" value="Genomic_DNA"/>
</dbReference>
<dbReference type="InterPro" id="IPR036508">
    <property type="entry name" value="Chitin-bd_dom_sf"/>
</dbReference>
<feature type="compositionally biased region" description="Low complexity" evidence="6">
    <location>
        <begin position="121"/>
        <end position="134"/>
    </location>
</feature>
<dbReference type="InterPro" id="IPR051940">
    <property type="entry name" value="Chitin_bind-dev_reg"/>
</dbReference>
<dbReference type="SUPFAM" id="SSF57625">
    <property type="entry name" value="Invertebrate chitin-binding proteins"/>
    <property type="match status" value="2"/>
</dbReference>
<feature type="domain" description="Chitin-binding type-2" evidence="8">
    <location>
        <begin position="27"/>
        <end position="86"/>
    </location>
</feature>
<evidence type="ECO:0000256" key="5">
    <source>
        <dbReference type="ARBA" id="ARBA00023180"/>
    </source>
</evidence>
<dbReference type="PANTHER" id="PTHR23301">
    <property type="entry name" value="CHITIN BINDING PERITROPHIN-A"/>
    <property type="match status" value="1"/>
</dbReference>
<dbReference type="Proteomes" id="UP001153737">
    <property type="component" value="Chromosome 7"/>
</dbReference>
<dbReference type="OrthoDB" id="6020543at2759"/>
<proteinExistence type="predicted"/>
<dbReference type="GO" id="GO:0008061">
    <property type="term" value="F:chitin binding"/>
    <property type="evidence" value="ECO:0007669"/>
    <property type="project" value="UniProtKB-KW"/>
</dbReference>
<name>A0A9P0GSE6_PHACE</name>
<sequence length="213" mass="23171">MKGILSVFIAFLVALGNAIPFEYGDHDPDCPFPDSGSAVFYPYPYDCAKFYECAQGKKILKDCAPGTLWDVTLNTCNDEYRVTCSQVVSSSTTDRSSPPPVPTNGTTSPLTTPTTSPPTPTTTIGTTPRPETPTTYPPTQPTTTTSQPTSIQPTTTTAPSTIDPSGLCEDQPNGTYLPYPGDRKRYIECVYHHTYVYVCPGITFWDQSILNCV</sequence>
<protein>
    <recommendedName>
        <fullName evidence="8">Chitin-binding type-2 domain-containing protein</fullName>
    </recommendedName>
</protein>
<keyword evidence="10" id="KW-1185">Reference proteome</keyword>
<dbReference type="AlphaFoldDB" id="A0A9P0GSE6"/>
<dbReference type="PANTHER" id="PTHR23301:SF0">
    <property type="entry name" value="CHITIN-BINDING TYPE-2 DOMAIN-CONTAINING PROTEIN-RELATED"/>
    <property type="match status" value="1"/>
</dbReference>
<feature type="region of interest" description="Disordered" evidence="6">
    <location>
        <begin position="89"/>
        <end position="174"/>
    </location>
</feature>
<dbReference type="SMART" id="SM00494">
    <property type="entry name" value="ChtBD2"/>
    <property type="match status" value="2"/>
</dbReference>
<evidence type="ECO:0000256" key="3">
    <source>
        <dbReference type="ARBA" id="ARBA00022737"/>
    </source>
</evidence>
<evidence type="ECO:0000313" key="9">
    <source>
        <dbReference type="EMBL" id="CAH1175825.1"/>
    </source>
</evidence>
<organism evidence="9 10">
    <name type="scientific">Phaedon cochleariae</name>
    <name type="common">Mustard beetle</name>
    <dbReference type="NCBI Taxonomy" id="80249"/>
    <lineage>
        <taxon>Eukaryota</taxon>
        <taxon>Metazoa</taxon>
        <taxon>Ecdysozoa</taxon>
        <taxon>Arthropoda</taxon>
        <taxon>Hexapoda</taxon>
        <taxon>Insecta</taxon>
        <taxon>Pterygota</taxon>
        <taxon>Neoptera</taxon>
        <taxon>Endopterygota</taxon>
        <taxon>Coleoptera</taxon>
        <taxon>Polyphaga</taxon>
        <taxon>Cucujiformia</taxon>
        <taxon>Chrysomeloidea</taxon>
        <taxon>Chrysomelidae</taxon>
        <taxon>Chrysomelinae</taxon>
        <taxon>Chrysomelini</taxon>
        <taxon>Phaedon</taxon>
    </lineage>
</organism>
<feature type="chain" id="PRO_5040255766" description="Chitin-binding type-2 domain-containing protein" evidence="7">
    <location>
        <begin position="19"/>
        <end position="213"/>
    </location>
</feature>
<reference evidence="9" key="2">
    <citation type="submission" date="2022-10" db="EMBL/GenBank/DDBJ databases">
        <authorList>
            <consortium name="ENA_rothamsted_submissions"/>
            <consortium name="culmorum"/>
            <person name="King R."/>
        </authorList>
    </citation>
    <scope>NUCLEOTIDE SEQUENCE</scope>
</reference>
<evidence type="ECO:0000256" key="7">
    <source>
        <dbReference type="SAM" id="SignalP"/>
    </source>
</evidence>
<feature type="compositionally biased region" description="Low complexity" evidence="6">
    <location>
        <begin position="141"/>
        <end position="165"/>
    </location>
</feature>
<accession>A0A9P0GSE6</accession>
<feature type="compositionally biased region" description="Low complexity" evidence="6">
    <location>
        <begin position="103"/>
        <end position="114"/>
    </location>
</feature>
<feature type="domain" description="Chitin-binding type-2" evidence="8">
    <location>
        <begin position="165"/>
        <end position="213"/>
    </location>
</feature>
<evidence type="ECO:0000256" key="6">
    <source>
        <dbReference type="SAM" id="MobiDB-lite"/>
    </source>
</evidence>
<keyword evidence="5" id="KW-0325">Glycoprotein</keyword>
<gene>
    <name evidence="9" type="ORF">PHAECO_LOCUS11129</name>
</gene>
<keyword evidence="1" id="KW-0147">Chitin-binding</keyword>
<dbReference type="Gene3D" id="2.170.140.10">
    <property type="entry name" value="Chitin binding domain"/>
    <property type="match status" value="2"/>
</dbReference>
<evidence type="ECO:0000256" key="4">
    <source>
        <dbReference type="ARBA" id="ARBA00023157"/>
    </source>
</evidence>
<evidence type="ECO:0000256" key="1">
    <source>
        <dbReference type="ARBA" id="ARBA00022669"/>
    </source>
</evidence>
<dbReference type="InterPro" id="IPR002557">
    <property type="entry name" value="Chitin-bd_dom"/>
</dbReference>
<reference evidence="9" key="1">
    <citation type="submission" date="2022-01" db="EMBL/GenBank/DDBJ databases">
        <authorList>
            <person name="King R."/>
        </authorList>
    </citation>
    <scope>NUCLEOTIDE SEQUENCE</scope>
</reference>
<dbReference type="PROSITE" id="PS50940">
    <property type="entry name" value="CHIT_BIND_II"/>
    <property type="match status" value="2"/>
</dbReference>
<keyword evidence="3" id="KW-0677">Repeat</keyword>
<evidence type="ECO:0000256" key="2">
    <source>
        <dbReference type="ARBA" id="ARBA00022729"/>
    </source>
</evidence>
<keyword evidence="4" id="KW-1015">Disulfide bond</keyword>
<evidence type="ECO:0000259" key="8">
    <source>
        <dbReference type="PROSITE" id="PS50940"/>
    </source>
</evidence>
<dbReference type="GO" id="GO:0005576">
    <property type="term" value="C:extracellular region"/>
    <property type="evidence" value="ECO:0007669"/>
    <property type="project" value="InterPro"/>
</dbReference>
<keyword evidence="2 7" id="KW-0732">Signal</keyword>